<dbReference type="Pfam" id="PF14588">
    <property type="entry name" value="YjgF_endoribonc"/>
    <property type="match status" value="1"/>
</dbReference>
<proteinExistence type="predicted"/>
<dbReference type="Gene3D" id="3.30.1330.40">
    <property type="entry name" value="RutC-like"/>
    <property type="match status" value="1"/>
</dbReference>
<evidence type="ECO:0000313" key="2">
    <source>
        <dbReference type="EMBL" id="VVE22387.1"/>
    </source>
</evidence>
<name>A0A5E4WBK6_9BURK</name>
<accession>A0A5E4WBK6</accession>
<dbReference type="Proteomes" id="UP000406256">
    <property type="component" value="Unassembled WGS sequence"/>
</dbReference>
<feature type="domain" description="Endoribonuclease L-PSP/chorismate mutase-like" evidence="1">
    <location>
        <begin position="15"/>
        <end position="130"/>
    </location>
</feature>
<protein>
    <submittedName>
        <fullName evidence="2">Endoribonuclease L-PSP</fullName>
    </submittedName>
</protein>
<dbReference type="PANTHER" id="PTHR43760:SF1">
    <property type="entry name" value="ENDORIBONUCLEASE L-PSP_CHORISMATE MUTASE-LIKE DOMAIN-CONTAINING PROTEIN"/>
    <property type="match status" value="1"/>
</dbReference>
<reference evidence="2 3" key="1">
    <citation type="submission" date="2019-08" db="EMBL/GenBank/DDBJ databases">
        <authorList>
            <person name="Peeters C."/>
        </authorList>
    </citation>
    <scope>NUCLEOTIDE SEQUENCE [LARGE SCALE GENOMIC DNA]</scope>
    <source>
        <strain evidence="2 3">LMG 31108</strain>
    </source>
</reference>
<keyword evidence="3" id="KW-1185">Reference proteome</keyword>
<dbReference type="RefSeq" id="WP_150669793.1">
    <property type="nucleotide sequence ID" value="NZ_CABPSB010000011.1"/>
</dbReference>
<evidence type="ECO:0000259" key="1">
    <source>
        <dbReference type="Pfam" id="PF14588"/>
    </source>
</evidence>
<dbReference type="EMBL" id="CABPSB010000011">
    <property type="protein sequence ID" value="VVE22387.1"/>
    <property type="molecule type" value="Genomic_DNA"/>
</dbReference>
<dbReference type="CDD" id="cd02199">
    <property type="entry name" value="YjgF_YER057c_UK114_like_1"/>
    <property type="match status" value="1"/>
</dbReference>
<sequence length="151" mass="15769">MTDPLQLSSASLPPPHTPTGCYASVIVQGDFAFVSGQLPRKDGTLAVRGRVGDDVTPEAAKSAARLCALNCLAAIERALGGLDNVAQICRVSGYVACTSDFDAHADVIDAASAVLVDRLGDRGRHSRTSIGVASLPRRAPVELDMIVSIKR</sequence>
<dbReference type="SUPFAM" id="SSF55298">
    <property type="entry name" value="YjgF-like"/>
    <property type="match status" value="1"/>
</dbReference>
<dbReference type="InterPro" id="IPR013813">
    <property type="entry name" value="Endoribo_LPSP/chorism_mut-like"/>
</dbReference>
<dbReference type="PANTHER" id="PTHR43760">
    <property type="entry name" value="ENDORIBONUCLEASE-RELATED"/>
    <property type="match status" value="1"/>
</dbReference>
<gene>
    <name evidence="2" type="ORF">PAN31108_03199</name>
</gene>
<evidence type="ECO:0000313" key="3">
    <source>
        <dbReference type="Proteomes" id="UP000406256"/>
    </source>
</evidence>
<dbReference type="InterPro" id="IPR035959">
    <property type="entry name" value="RutC-like_sf"/>
</dbReference>
<dbReference type="OrthoDB" id="8587942at2"/>
<dbReference type="AlphaFoldDB" id="A0A5E4WBK6"/>
<organism evidence="2 3">
    <name type="scientific">Pandoraea anhela</name>
    <dbReference type="NCBI Taxonomy" id="2508295"/>
    <lineage>
        <taxon>Bacteria</taxon>
        <taxon>Pseudomonadati</taxon>
        <taxon>Pseudomonadota</taxon>
        <taxon>Betaproteobacteria</taxon>
        <taxon>Burkholderiales</taxon>
        <taxon>Burkholderiaceae</taxon>
        <taxon>Pandoraea</taxon>
    </lineage>
</organism>